<reference evidence="1 2" key="1">
    <citation type="submission" date="2018-09" db="EMBL/GenBank/DDBJ databases">
        <title>Gemmobacter lutimaris sp. nov., a marine bacterium isolated from tidal flat.</title>
        <authorList>
            <person name="Lee D.W."/>
            <person name="Yoo Y."/>
            <person name="Kim J.-J."/>
            <person name="Kim B.S."/>
        </authorList>
    </citation>
    <scope>NUCLEOTIDE SEQUENCE [LARGE SCALE GENOMIC DNA]</scope>
    <source>
        <strain evidence="1 2">YJ-T1-11</strain>
    </source>
</reference>
<dbReference type="Proteomes" id="UP000266649">
    <property type="component" value="Unassembled WGS sequence"/>
</dbReference>
<evidence type="ECO:0000313" key="2">
    <source>
        <dbReference type="Proteomes" id="UP000266649"/>
    </source>
</evidence>
<gene>
    <name evidence="1" type="ORF">D2N39_02425</name>
</gene>
<comment type="caution">
    <text evidence="1">The sequence shown here is derived from an EMBL/GenBank/DDBJ whole genome shotgun (WGS) entry which is preliminary data.</text>
</comment>
<protein>
    <recommendedName>
        <fullName evidence="3">SGNH/GDSL hydrolase family protein</fullName>
    </recommendedName>
</protein>
<sequence length="244" mass="27069">MQSAYRPVAAFGSSSTEVFDYIFGNSACYHPMWASGWAGRSLRREEPGGFLATIAHPLPRDTILLLNFGATDLNFNLPYKVRESGFYDFAGFLDQLAASIGTAHDLYKSLGFTEVHAVFVSPVVALHRNYWAKRELPFLPPALLGQMYLDLADKVAAAGVPVINPAPRMVAGPKRPVLAPRLARDTPNHHASYIATQDMIWQSMQHLPGLPPRRDPAHTGHYAHQPYSITTWKMTGEARPRTTQ</sequence>
<keyword evidence="2" id="KW-1185">Reference proteome</keyword>
<organism evidence="1 2">
    <name type="scientific">Gemmobacter lutimaris</name>
    <dbReference type="NCBI Taxonomy" id="2306023"/>
    <lineage>
        <taxon>Bacteria</taxon>
        <taxon>Pseudomonadati</taxon>
        <taxon>Pseudomonadota</taxon>
        <taxon>Alphaproteobacteria</taxon>
        <taxon>Rhodobacterales</taxon>
        <taxon>Paracoccaceae</taxon>
        <taxon>Gemmobacter</taxon>
    </lineage>
</organism>
<evidence type="ECO:0000313" key="1">
    <source>
        <dbReference type="EMBL" id="RID93780.1"/>
    </source>
</evidence>
<dbReference type="RefSeq" id="WP_119133183.1">
    <property type="nucleotide sequence ID" value="NZ_QXXQ01000001.1"/>
</dbReference>
<dbReference type="AlphaFoldDB" id="A0A398C0L0"/>
<dbReference type="OrthoDB" id="7843726at2"/>
<name>A0A398C0L0_9RHOB</name>
<evidence type="ECO:0008006" key="3">
    <source>
        <dbReference type="Google" id="ProtNLM"/>
    </source>
</evidence>
<accession>A0A398C0L0</accession>
<dbReference type="EMBL" id="QXXQ01000001">
    <property type="protein sequence ID" value="RID93780.1"/>
    <property type="molecule type" value="Genomic_DNA"/>
</dbReference>
<proteinExistence type="predicted"/>